<evidence type="ECO:0000256" key="11">
    <source>
        <dbReference type="ARBA" id="ARBA00023182"/>
    </source>
</evidence>
<dbReference type="InParanoid" id="A0A6J0SDC8"/>
<reference evidence="15" key="1">
    <citation type="submission" date="2025-05" db="UniProtKB">
        <authorList>
            <consortium name="RefSeq"/>
        </authorList>
    </citation>
    <scope>NUCLEOTIDE SEQUENCE [LARGE SCALE GENOMIC DNA]</scope>
</reference>
<dbReference type="CDD" id="cd05767">
    <property type="entry name" value="IgC1_MHC_II_alpha"/>
    <property type="match status" value="1"/>
</dbReference>
<dbReference type="SUPFAM" id="SSF48726">
    <property type="entry name" value="Immunoglobulin"/>
    <property type="match status" value="1"/>
</dbReference>
<dbReference type="SMART" id="SM00920">
    <property type="entry name" value="MHC_II_alpha"/>
    <property type="match status" value="1"/>
</dbReference>
<dbReference type="InterPro" id="IPR013783">
    <property type="entry name" value="Ig-like_fold"/>
</dbReference>
<dbReference type="Gene3D" id="3.10.320.10">
    <property type="entry name" value="Class II Histocompatibility Antigen, M Beta Chain, Chain B, domain 1"/>
    <property type="match status" value="1"/>
</dbReference>
<dbReference type="PROSITE" id="PS50835">
    <property type="entry name" value="IG_LIKE"/>
    <property type="match status" value="1"/>
</dbReference>
<dbReference type="PANTHER" id="PTHR19944">
    <property type="entry name" value="MHC CLASS II-RELATED"/>
    <property type="match status" value="1"/>
</dbReference>
<dbReference type="InterPro" id="IPR014745">
    <property type="entry name" value="MHC_II_a/b_N"/>
</dbReference>
<keyword evidence="5" id="KW-0391">Immunity</keyword>
<keyword evidence="3 12" id="KW-0812">Transmembrane</keyword>
<dbReference type="Pfam" id="PF07654">
    <property type="entry name" value="C1-set"/>
    <property type="match status" value="1"/>
</dbReference>
<name>A0A6J0SDC8_9SAUR</name>
<dbReference type="SUPFAM" id="SSF54452">
    <property type="entry name" value="MHC antigen-recognition domain"/>
    <property type="match status" value="1"/>
</dbReference>
<evidence type="ECO:0000313" key="15">
    <source>
        <dbReference type="Proteomes" id="UP001652642"/>
    </source>
</evidence>
<evidence type="ECO:0000256" key="2">
    <source>
        <dbReference type="ARBA" id="ARBA00007394"/>
    </source>
</evidence>
<feature type="transmembrane region" description="Helical" evidence="12">
    <location>
        <begin position="228"/>
        <end position="246"/>
    </location>
</feature>
<keyword evidence="8 12" id="KW-0472">Membrane</keyword>
<dbReference type="Gene3D" id="2.60.40.10">
    <property type="entry name" value="Immunoglobulins"/>
    <property type="match status" value="1"/>
</dbReference>
<dbReference type="InterPro" id="IPR011162">
    <property type="entry name" value="MHC_I/II-like_Ag-recog"/>
</dbReference>
<organism evidence="15 16">
    <name type="scientific">Pogona vitticeps</name>
    <name type="common">central bearded dragon</name>
    <dbReference type="NCBI Taxonomy" id="103695"/>
    <lineage>
        <taxon>Eukaryota</taxon>
        <taxon>Metazoa</taxon>
        <taxon>Chordata</taxon>
        <taxon>Craniata</taxon>
        <taxon>Vertebrata</taxon>
        <taxon>Euteleostomi</taxon>
        <taxon>Lepidosauria</taxon>
        <taxon>Squamata</taxon>
        <taxon>Bifurcata</taxon>
        <taxon>Unidentata</taxon>
        <taxon>Episquamata</taxon>
        <taxon>Toxicofera</taxon>
        <taxon>Iguania</taxon>
        <taxon>Acrodonta</taxon>
        <taxon>Agamidae</taxon>
        <taxon>Amphibolurinae</taxon>
        <taxon>Pogona</taxon>
    </lineage>
</organism>
<dbReference type="InterPro" id="IPR003006">
    <property type="entry name" value="Ig/MHC_CS"/>
</dbReference>
<comment type="similarity">
    <text evidence="2">Belongs to the MHC class II family.</text>
</comment>
<dbReference type="KEGG" id="pvt:110070991"/>
<dbReference type="InterPro" id="IPR050160">
    <property type="entry name" value="MHC/Immunoglobulin"/>
</dbReference>
<evidence type="ECO:0000256" key="13">
    <source>
        <dbReference type="SAM" id="SignalP"/>
    </source>
</evidence>
<dbReference type="GO" id="GO:0002504">
    <property type="term" value="P:antigen processing and presentation of peptide or polysaccharide antigen via MHC class II"/>
    <property type="evidence" value="ECO:0007669"/>
    <property type="project" value="UniProtKB-KW"/>
</dbReference>
<evidence type="ECO:0000256" key="10">
    <source>
        <dbReference type="ARBA" id="ARBA00023180"/>
    </source>
</evidence>
<keyword evidence="6 12" id="KW-1133">Transmembrane helix</keyword>
<dbReference type="PANTHER" id="PTHR19944:SF86">
    <property type="entry name" value="HLA CLASS II HISTOCOMPATIBILITY ANTIGEN, DR ALPHA CHAIN"/>
    <property type="match status" value="1"/>
</dbReference>
<protein>
    <submittedName>
        <fullName evidence="16">RLA class II histocompatibility antigen, DP alpha-1 chain-like</fullName>
    </submittedName>
</protein>
<sequence length="258" mass="28800">MEGRGGPDSRGVRVFFLLVFLLAGISRALKVQHTHTMAEFFLESFPSGEKVGEVVFALDDEEILHVDRDQERTVWRLPDFKQVAIFEARGALSNLAVLERNLEITMNLTNRTQAQNVPPSAIVYPEDPIELGDPNVLICFVDKFSPPVLNITWLKNGQVVPRGVAETTFYPNVDNTFRKFSYLTFIPQEGDVYACQVDHWGLPGTLTRLWYPKVPPPASEMPENLLCGLGLTIGILGVIAGPVLFFKARKMNQDQGGI</sequence>
<dbReference type="InterPro" id="IPR007110">
    <property type="entry name" value="Ig-like_dom"/>
</dbReference>
<accession>A0A6J0SDC8</accession>
<dbReference type="InterPro" id="IPR001003">
    <property type="entry name" value="MHC_II_a_N"/>
</dbReference>
<dbReference type="Pfam" id="PF00993">
    <property type="entry name" value="MHC_II_alpha"/>
    <property type="match status" value="1"/>
</dbReference>
<feature type="chain" id="PRO_5045233270" evidence="13">
    <location>
        <begin position="29"/>
        <end position="258"/>
    </location>
</feature>
<evidence type="ECO:0000259" key="14">
    <source>
        <dbReference type="PROSITE" id="PS50835"/>
    </source>
</evidence>
<comment type="subcellular location">
    <subcellularLocation>
        <location evidence="1">Membrane</location>
        <topology evidence="1">Single-pass type I membrane protein</topology>
    </subcellularLocation>
</comment>
<gene>
    <name evidence="16" type="primary">LOC110070991</name>
</gene>
<dbReference type="RefSeq" id="XP_020634391.2">
    <property type="nucleotide sequence ID" value="XM_020778732.2"/>
</dbReference>
<proteinExistence type="inferred from homology"/>
<keyword evidence="7" id="KW-1064">Adaptive immunity</keyword>
<dbReference type="InterPro" id="IPR003597">
    <property type="entry name" value="Ig_C1-set"/>
</dbReference>
<dbReference type="OrthoDB" id="9048227at2759"/>
<keyword evidence="4 13" id="KW-0732">Signal</keyword>
<reference evidence="16" key="2">
    <citation type="submission" date="2025-08" db="UniProtKB">
        <authorList>
            <consortium name="RefSeq"/>
        </authorList>
    </citation>
    <scope>IDENTIFICATION</scope>
</reference>
<keyword evidence="15" id="KW-1185">Reference proteome</keyword>
<dbReference type="Proteomes" id="UP001652642">
    <property type="component" value="Chromosome 2"/>
</dbReference>
<evidence type="ECO:0000256" key="9">
    <source>
        <dbReference type="ARBA" id="ARBA00023157"/>
    </source>
</evidence>
<evidence type="ECO:0000256" key="4">
    <source>
        <dbReference type="ARBA" id="ARBA00022729"/>
    </source>
</evidence>
<dbReference type="AlphaFoldDB" id="A0A6J0SDC8"/>
<evidence type="ECO:0000256" key="5">
    <source>
        <dbReference type="ARBA" id="ARBA00022859"/>
    </source>
</evidence>
<evidence type="ECO:0000313" key="16">
    <source>
        <dbReference type="RefSeq" id="XP_020634391.2"/>
    </source>
</evidence>
<dbReference type="GO" id="GO:0042613">
    <property type="term" value="C:MHC class II protein complex"/>
    <property type="evidence" value="ECO:0007669"/>
    <property type="project" value="UniProtKB-KW"/>
</dbReference>
<keyword evidence="10" id="KW-0325">Glycoprotein</keyword>
<keyword evidence="11" id="KW-0491">MHC II</keyword>
<dbReference type="SMART" id="SM00407">
    <property type="entry name" value="IGc1"/>
    <property type="match status" value="1"/>
</dbReference>
<feature type="signal peptide" evidence="13">
    <location>
        <begin position="1"/>
        <end position="28"/>
    </location>
</feature>
<dbReference type="GO" id="GO:0002250">
    <property type="term" value="P:adaptive immune response"/>
    <property type="evidence" value="ECO:0007669"/>
    <property type="project" value="UniProtKB-KW"/>
</dbReference>
<dbReference type="InterPro" id="IPR036179">
    <property type="entry name" value="Ig-like_dom_sf"/>
</dbReference>
<evidence type="ECO:0000256" key="6">
    <source>
        <dbReference type="ARBA" id="ARBA00022989"/>
    </source>
</evidence>
<keyword evidence="9" id="KW-1015">Disulfide bond</keyword>
<evidence type="ECO:0000256" key="7">
    <source>
        <dbReference type="ARBA" id="ARBA00023130"/>
    </source>
</evidence>
<evidence type="ECO:0000256" key="3">
    <source>
        <dbReference type="ARBA" id="ARBA00022692"/>
    </source>
</evidence>
<evidence type="ECO:0000256" key="8">
    <source>
        <dbReference type="ARBA" id="ARBA00023136"/>
    </source>
</evidence>
<evidence type="ECO:0000256" key="12">
    <source>
        <dbReference type="SAM" id="Phobius"/>
    </source>
</evidence>
<dbReference type="PROSITE" id="PS00290">
    <property type="entry name" value="IG_MHC"/>
    <property type="match status" value="1"/>
</dbReference>
<dbReference type="GeneID" id="110070991"/>
<feature type="domain" description="Ig-like" evidence="14">
    <location>
        <begin position="118"/>
        <end position="207"/>
    </location>
</feature>
<evidence type="ECO:0000256" key="1">
    <source>
        <dbReference type="ARBA" id="ARBA00004479"/>
    </source>
</evidence>